<dbReference type="SUPFAM" id="SSF54523">
    <property type="entry name" value="Pili subunits"/>
    <property type="match status" value="1"/>
</dbReference>
<protein>
    <submittedName>
        <fullName evidence="1">Prepilin-type N-terminal cleavage/methylation domain-containing protein</fullName>
    </submittedName>
</protein>
<dbReference type="GO" id="GO:0043683">
    <property type="term" value="P:type IV pilus assembly"/>
    <property type="evidence" value="ECO:0007669"/>
    <property type="project" value="InterPro"/>
</dbReference>
<proteinExistence type="predicted"/>
<sequence length="143" mass="15255">MIRKNKCNNNNLSNKGMTLIELLIAVALIGVLTAIAYPSYTEHVIKSHRTAALADMAKIQLTLEQSYNGVYSWGSIVSGGACTMCESPSDRYVFSVASSSSMAYIITATAQSTKGQSGDSCLGTPKTMTLKSSGEESPVDCWN</sequence>
<dbReference type="RefSeq" id="WP_065206899.1">
    <property type="nucleotide sequence ID" value="NZ_CAWPOP010000003.1"/>
</dbReference>
<dbReference type="InterPro" id="IPR012902">
    <property type="entry name" value="N_methyl_site"/>
</dbReference>
<dbReference type="NCBIfam" id="TIGR02532">
    <property type="entry name" value="IV_pilin_GFxxxE"/>
    <property type="match status" value="1"/>
</dbReference>
<dbReference type="InterPro" id="IPR031982">
    <property type="entry name" value="PilE-like"/>
</dbReference>
<evidence type="ECO:0000313" key="2">
    <source>
        <dbReference type="Proteomes" id="UP000519158"/>
    </source>
</evidence>
<accession>A0A1A6LHN7</accession>
<comment type="caution">
    <text evidence="1">The sequence shown here is derived from an EMBL/GenBank/DDBJ whole genome shotgun (WGS) entry which is preliminary data.</text>
</comment>
<evidence type="ECO:0000313" key="1">
    <source>
        <dbReference type="EMBL" id="NOJ13887.1"/>
    </source>
</evidence>
<dbReference type="AlphaFoldDB" id="A0A1A6LHN7"/>
<dbReference type="Pfam" id="PF07963">
    <property type="entry name" value="N_methyl"/>
    <property type="match status" value="1"/>
</dbReference>
<organism evidence="1 2">
    <name type="scientific">Vibrio splendidus</name>
    <dbReference type="NCBI Taxonomy" id="29497"/>
    <lineage>
        <taxon>Bacteria</taxon>
        <taxon>Pseudomonadati</taxon>
        <taxon>Pseudomonadota</taxon>
        <taxon>Gammaproteobacteria</taxon>
        <taxon>Vibrionales</taxon>
        <taxon>Vibrionaceae</taxon>
        <taxon>Vibrio</taxon>
    </lineage>
</organism>
<dbReference type="InterPro" id="IPR045584">
    <property type="entry name" value="Pilin-like"/>
</dbReference>
<name>A0A1A6LHN7_VIBSP</name>
<dbReference type="Proteomes" id="UP000519158">
    <property type="component" value="Unassembled WGS sequence"/>
</dbReference>
<gene>
    <name evidence="1" type="ORF">F0234_14065</name>
</gene>
<dbReference type="Gene3D" id="3.30.700.10">
    <property type="entry name" value="Glycoprotein, Type 4 Pilin"/>
    <property type="match status" value="1"/>
</dbReference>
<dbReference type="Pfam" id="PF16732">
    <property type="entry name" value="ComP_DUS"/>
    <property type="match status" value="1"/>
</dbReference>
<dbReference type="PROSITE" id="PS00409">
    <property type="entry name" value="PROKAR_NTER_METHYL"/>
    <property type="match status" value="1"/>
</dbReference>
<dbReference type="OrthoDB" id="5906095at2"/>
<reference evidence="1 2" key="1">
    <citation type="submission" date="2019-09" db="EMBL/GenBank/DDBJ databases">
        <title>Draft genome sequencing and comparative genomics of hatchery-associated Vibrios.</title>
        <authorList>
            <person name="Kehlet-Delgado H."/>
            <person name="Mueller R.S."/>
        </authorList>
    </citation>
    <scope>NUCLEOTIDE SEQUENCE [LARGE SCALE GENOMIC DNA]</scope>
    <source>
        <strain evidence="1 2">99-70-13A3</strain>
    </source>
</reference>
<dbReference type="EMBL" id="VTXL01000011">
    <property type="protein sequence ID" value="NOJ13887.1"/>
    <property type="molecule type" value="Genomic_DNA"/>
</dbReference>